<evidence type="ECO:0000256" key="9">
    <source>
        <dbReference type="SAM" id="SignalP"/>
    </source>
</evidence>
<sequence>MINKYAAATFLLLGGLSSTALAQDYSRVQSRALNDNGTPYLVQFRAGMAYKLSEAGKVLREQLQLSADDQLLPAKTSTDDLSFVHEKYQQYYKGIKVEHASYTVHARQGSVTSISGQFERLRALNITPSLDASAALQRALAFVGAKKYMWEDAREEAGLKATENNPAATYKPQGELVIVRNLRSSNPLKAGKPTLAWKFNVYAQQPLSRAYIYVDAASGEVVLQDAIIKHAAATATFATAYSGTRTLANESTTTGQYRLREYTRGLGIETYNARKGSSYTAAVDFTDADNSWTEYNNANFDNVAGDAHFGAQATYDYWKLVHNRNSFDNAGAKIKSYVHFDDTPGDGVGFENAYWNGSVMTYGDGATRFRPLTALDVCAHEVGHAVCEKTANLTYQNESGALNEGFSDIWGAAIEQYTTAKLGLTKSTWLIGEDIDKVRPALRSMSDPNSQGQPDTYKGTYWKATTTNPTSANDYGGVHTNSGVLNHWFYILTVGKSGTNDIGSAYSVTGIGMEAAAKIAYRAESVYLTSSATYATARTATIQSATDLYGAGSAQVTAVTNAWYAVGVGAASGGGGTTPPPTTVTYCASKGSSVAYEWIDYVKLGTIARTSAADGGYYNGTATSTSLATGSSQSISFSAGFASTAYTEYWKVYIDYNQNGVFTDAGELVVSGSSASAGTLTGTFTVPATAKSGATRLRVIMSDASATTSCNSYSYGETEDYTVNITGGTLASTEVASLTGGSTTPAATLSTAIERAVTLFPNPAADELNVVLASKAPVISAVVTDLRGARVAAARFENGKLNVSGLAKGTYLLSISDGQKTFHERFVKE</sequence>
<dbReference type="GO" id="GO:0004222">
    <property type="term" value="F:metalloendopeptidase activity"/>
    <property type="evidence" value="ECO:0007669"/>
    <property type="project" value="InterPro"/>
</dbReference>
<feature type="signal peptide" evidence="9">
    <location>
        <begin position="1"/>
        <end position="22"/>
    </location>
</feature>
<evidence type="ECO:0000259" key="14">
    <source>
        <dbReference type="Pfam" id="PF20009"/>
    </source>
</evidence>
<evidence type="ECO:0000256" key="6">
    <source>
        <dbReference type="ARBA" id="ARBA00022833"/>
    </source>
</evidence>
<comment type="caution">
    <text evidence="15">The sequence shown here is derived from an EMBL/GenBank/DDBJ whole genome shotgun (WGS) entry which is preliminary data.</text>
</comment>
<protein>
    <submittedName>
        <fullName evidence="15">Zn-dependent metalloprotease</fullName>
    </submittedName>
</protein>
<organism evidence="15 16">
    <name type="scientific">Hymenobacter luteus</name>
    <dbReference type="NCBI Taxonomy" id="1411122"/>
    <lineage>
        <taxon>Bacteria</taxon>
        <taxon>Pseudomonadati</taxon>
        <taxon>Bacteroidota</taxon>
        <taxon>Cytophagia</taxon>
        <taxon>Cytophagales</taxon>
        <taxon>Hymenobacteraceae</taxon>
        <taxon>Hymenobacter</taxon>
    </lineage>
</organism>
<dbReference type="Pfam" id="PF20009">
    <property type="entry name" value="GEVED"/>
    <property type="match status" value="1"/>
</dbReference>
<feature type="active site" description="Proton donor" evidence="8">
    <location>
        <position position="479"/>
    </location>
</feature>
<dbReference type="InterPro" id="IPR013856">
    <property type="entry name" value="Peptidase_M4_domain"/>
</dbReference>
<dbReference type="Gene3D" id="3.10.170.10">
    <property type="match status" value="1"/>
</dbReference>
<dbReference type="Pfam" id="PF01447">
    <property type="entry name" value="Peptidase_M4"/>
    <property type="match status" value="1"/>
</dbReference>
<dbReference type="Pfam" id="PF02868">
    <property type="entry name" value="Peptidase_M4_C"/>
    <property type="match status" value="1"/>
</dbReference>
<evidence type="ECO:0000259" key="11">
    <source>
        <dbReference type="Pfam" id="PF02868"/>
    </source>
</evidence>
<evidence type="ECO:0000259" key="10">
    <source>
        <dbReference type="Pfam" id="PF01447"/>
    </source>
</evidence>
<feature type="domain" description="GEVED" evidence="14">
    <location>
        <begin position="649"/>
        <end position="724"/>
    </location>
</feature>
<dbReference type="InterPro" id="IPR045474">
    <property type="entry name" value="GEVED"/>
</dbReference>
<dbReference type="GO" id="GO:0006508">
    <property type="term" value="P:proteolysis"/>
    <property type="evidence" value="ECO:0007669"/>
    <property type="project" value="UniProtKB-KW"/>
</dbReference>
<evidence type="ECO:0000256" key="2">
    <source>
        <dbReference type="ARBA" id="ARBA00022670"/>
    </source>
</evidence>
<dbReference type="RefSeq" id="WP_183401746.1">
    <property type="nucleotide sequence ID" value="NZ_JACHGG010000001.1"/>
</dbReference>
<feature type="active site" evidence="8">
    <location>
        <position position="381"/>
    </location>
</feature>
<proteinExistence type="inferred from homology"/>
<dbReference type="EMBL" id="JACHGG010000001">
    <property type="protein sequence ID" value="MBB6058090.1"/>
    <property type="molecule type" value="Genomic_DNA"/>
</dbReference>
<feature type="domain" description="Peptidase M4" evidence="10">
    <location>
        <begin position="238"/>
        <end position="387"/>
    </location>
</feature>
<dbReference type="Pfam" id="PF18962">
    <property type="entry name" value="Por_Secre_tail"/>
    <property type="match status" value="1"/>
</dbReference>
<feature type="chain" id="PRO_5031200091" evidence="9">
    <location>
        <begin position="23"/>
        <end position="829"/>
    </location>
</feature>
<evidence type="ECO:0000259" key="13">
    <source>
        <dbReference type="Pfam" id="PF18962"/>
    </source>
</evidence>
<dbReference type="AlphaFoldDB" id="A0A7W9SY77"/>
<dbReference type="InterPro" id="IPR001570">
    <property type="entry name" value="Peptidase_M4_C_domain"/>
</dbReference>
<accession>A0A7W9SY77</accession>
<feature type="domain" description="Peptidase M4 C-terminal" evidence="11">
    <location>
        <begin position="391"/>
        <end position="568"/>
    </location>
</feature>
<evidence type="ECO:0000256" key="1">
    <source>
        <dbReference type="ARBA" id="ARBA00009388"/>
    </source>
</evidence>
<dbReference type="Gene3D" id="1.10.390.10">
    <property type="entry name" value="Neutral Protease Domain 2"/>
    <property type="match status" value="1"/>
</dbReference>
<dbReference type="Gene3D" id="3.10.450.490">
    <property type="match status" value="1"/>
</dbReference>
<dbReference type="InterPro" id="IPR050728">
    <property type="entry name" value="Zinc_Metalloprotease_M4"/>
</dbReference>
<reference evidence="15 16" key="1">
    <citation type="submission" date="2020-08" db="EMBL/GenBank/DDBJ databases">
        <title>Genomic Encyclopedia of Type Strains, Phase IV (KMG-IV): sequencing the most valuable type-strain genomes for metagenomic binning, comparative biology and taxonomic classification.</title>
        <authorList>
            <person name="Goeker M."/>
        </authorList>
    </citation>
    <scope>NUCLEOTIDE SEQUENCE [LARGE SCALE GENOMIC DNA]</scope>
    <source>
        <strain evidence="15 16">DSM 26718</strain>
    </source>
</reference>
<keyword evidence="6" id="KW-0862">Zinc</keyword>
<evidence type="ECO:0000256" key="5">
    <source>
        <dbReference type="ARBA" id="ARBA00022801"/>
    </source>
</evidence>
<keyword evidence="3" id="KW-0479">Metal-binding</keyword>
<dbReference type="SUPFAM" id="SSF55486">
    <property type="entry name" value="Metalloproteases ('zincins'), catalytic domain"/>
    <property type="match status" value="1"/>
</dbReference>
<dbReference type="PRINTS" id="PR00730">
    <property type="entry name" value="THERMOLYSIN"/>
</dbReference>
<dbReference type="CDD" id="cd09597">
    <property type="entry name" value="M4_TLP"/>
    <property type="match status" value="1"/>
</dbReference>
<gene>
    <name evidence="15" type="ORF">HNQ93_000920</name>
</gene>
<keyword evidence="4 9" id="KW-0732">Signal</keyword>
<evidence type="ECO:0000256" key="4">
    <source>
        <dbReference type="ARBA" id="ARBA00022729"/>
    </source>
</evidence>
<dbReference type="InterPro" id="IPR026444">
    <property type="entry name" value="Secre_tail"/>
</dbReference>
<evidence type="ECO:0000313" key="16">
    <source>
        <dbReference type="Proteomes" id="UP000532746"/>
    </source>
</evidence>
<evidence type="ECO:0000256" key="7">
    <source>
        <dbReference type="ARBA" id="ARBA00023049"/>
    </source>
</evidence>
<dbReference type="GO" id="GO:0046872">
    <property type="term" value="F:metal ion binding"/>
    <property type="evidence" value="ECO:0007669"/>
    <property type="project" value="UniProtKB-KW"/>
</dbReference>
<evidence type="ECO:0000256" key="3">
    <source>
        <dbReference type="ARBA" id="ARBA00022723"/>
    </source>
</evidence>
<dbReference type="Proteomes" id="UP000532746">
    <property type="component" value="Unassembled WGS sequence"/>
</dbReference>
<feature type="domain" description="FTP" evidence="12">
    <location>
        <begin position="70"/>
        <end position="118"/>
    </location>
</feature>
<keyword evidence="16" id="KW-1185">Reference proteome</keyword>
<dbReference type="Pfam" id="PF07504">
    <property type="entry name" value="FTP"/>
    <property type="match status" value="1"/>
</dbReference>
<evidence type="ECO:0000313" key="15">
    <source>
        <dbReference type="EMBL" id="MBB6058090.1"/>
    </source>
</evidence>
<keyword evidence="7 15" id="KW-0482">Metalloprotease</keyword>
<dbReference type="InterPro" id="IPR027268">
    <property type="entry name" value="Peptidase_M4/M1_CTD_sf"/>
</dbReference>
<evidence type="ECO:0000256" key="8">
    <source>
        <dbReference type="PIRSR" id="PIRSR623612-1"/>
    </source>
</evidence>
<dbReference type="InterPro" id="IPR011096">
    <property type="entry name" value="FTP_domain"/>
</dbReference>
<comment type="similarity">
    <text evidence="1">Belongs to the peptidase M4 family.</text>
</comment>
<dbReference type="NCBIfam" id="TIGR04183">
    <property type="entry name" value="Por_Secre_tail"/>
    <property type="match status" value="1"/>
</dbReference>
<feature type="domain" description="Secretion system C-terminal sorting" evidence="13">
    <location>
        <begin position="759"/>
        <end position="826"/>
    </location>
</feature>
<keyword evidence="2 15" id="KW-0645">Protease</keyword>
<name>A0A7W9SY77_9BACT</name>
<evidence type="ECO:0000259" key="12">
    <source>
        <dbReference type="Pfam" id="PF07504"/>
    </source>
</evidence>
<dbReference type="InterPro" id="IPR023612">
    <property type="entry name" value="Peptidase_M4"/>
</dbReference>
<dbReference type="PANTHER" id="PTHR33794:SF1">
    <property type="entry name" value="BACILLOLYSIN"/>
    <property type="match status" value="1"/>
</dbReference>
<keyword evidence="5" id="KW-0378">Hydrolase</keyword>
<dbReference type="PANTHER" id="PTHR33794">
    <property type="entry name" value="BACILLOLYSIN"/>
    <property type="match status" value="1"/>
</dbReference>